<organism evidence="1 2">
    <name type="scientific">Bacteroides gallinaceum</name>
    <dbReference type="NCBI Taxonomy" id="1462571"/>
    <lineage>
        <taxon>Bacteria</taxon>
        <taxon>Pseudomonadati</taxon>
        <taxon>Bacteroidota</taxon>
        <taxon>Bacteroidia</taxon>
        <taxon>Bacteroidales</taxon>
        <taxon>Bacteroidaceae</taxon>
        <taxon>Bacteroides</taxon>
    </lineage>
</organism>
<keyword evidence="2" id="KW-1185">Reference proteome</keyword>
<reference evidence="1" key="2">
    <citation type="submission" date="2024-05" db="EMBL/GenBank/DDBJ databases">
        <title>Identification and characterization of horizontal gene transfer across gut microbiota members of farm animals based on homology search.</title>
        <authorList>
            <person name="Schwarzerova J."/>
            <person name="Nykrynova M."/>
            <person name="Jureckova K."/>
            <person name="Cejkova D."/>
            <person name="Rychlik I."/>
        </authorList>
    </citation>
    <scope>NUCLEOTIDE SEQUENCE</scope>
    <source>
        <strain evidence="1">84_SSukc20</strain>
    </source>
</reference>
<evidence type="ECO:0000313" key="2">
    <source>
        <dbReference type="Proteomes" id="UP001167871"/>
    </source>
</evidence>
<reference evidence="1" key="1">
    <citation type="submission" date="2023-06" db="EMBL/GenBank/DDBJ databases">
        <authorList>
            <person name="Zeman M."/>
            <person name="Kubasova T."/>
            <person name="Jahodarova E."/>
            <person name="Nykrynova M."/>
            <person name="Rychlik I."/>
        </authorList>
    </citation>
    <scope>NUCLEOTIDE SEQUENCE</scope>
    <source>
        <strain evidence="1">84_SSukc20</strain>
    </source>
</reference>
<dbReference type="InterPro" id="IPR011110">
    <property type="entry name" value="Reg_prop"/>
</dbReference>
<proteinExistence type="predicted"/>
<dbReference type="EMBL" id="JAUEII010000048">
    <property type="protein sequence ID" value="MDN0050762.1"/>
    <property type="molecule type" value="Genomic_DNA"/>
</dbReference>
<gene>
    <name evidence="1" type="ORF">QVO10_15495</name>
</gene>
<accession>A0ABT7X9K0</accession>
<protein>
    <submittedName>
        <fullName evidence="1">Two-component regulator propeller domain-containing protein</fullName>
    </submittedName>
</protein>
<name>A0ABT7X9K0_9BACE</name>
<dbReference type="SUPFAM" id="SSF63829">
    <property type="entry name" value="Calcium-dependent phosphotriesterase"/>
    <property type="match status" value="1"/>
</dbReference>
<dbReference type="InterPro" id="IPR015943">
    <property type="entry name" value="WD40/YVTN_repeat-like_dom_sf"/>
</dbReference>
<sequence>MREQLKFIIIMVGILLLVAARAAGMPFSYSFRSLSVSDGLPDLVINTCYKDRSGYMWFGTNVSLERFDGIRLKHYLIKGKAENLKRVYAVAEMAEGEIWVGSDVGLLHLDKATDDLEAVEPVLIDAPVYCLLSDGKQTLYAGTRKGLFIYEGGKMRHILIDKNVFSQWNEIKGLNIGEDGRLWLATLKGVVALHTASGKLETYAYRNPFYSLTRIGGVLYLGTMNEGIVTFDTQEKAFRQAGGCGLLGHLFSFYRW</sequence>
<evidence type="ECO:0000313" key="1">
    <source>
        <dbReference type="EMBL" id="MDN0050762.1"/>
    </source>
</evidence>
<dbReference type="Gene3D" id="2.130.10.10">
    <property type="entry name" value="YVTN repeat-like/Quinoprotein amine dehydrogenase"/>
    <property type="match status" value="1"/>
</dbReference>
<dbReference type="Proteomes" id="UP001167871">
    <property type="component" value="Unassembled WGS sequence"/>
</dbReference>
<comment type="caution">
    <text evidence="1">The sequence shown here is derived from an EMBL/GenBank/DDBJ whole genome shotgun (WGS) entry which is preliminary data.</text>
</comment>
<dbReference type="Pfam" id="PF07494">
    <property type="entry name" value="Reg_prop"/>
    <property type="match status" value="1"/>
</dbReference>